<dbReference type="AlphaFoldDB" id="A0A814FJ96"/>
<reference evidence="1" key="1">
    <citation type="submission" date="2021-02" db="EMBL/GenBank/DDBJ databases">
        <authorList>
            <person name="Nowell W R."/>
        </authorList>
    </citation>
    <scope>NUCLEOTIDE SEQUENCE</scope>
    <source>
        <strain evidence="1">Ploen Becks lab</strain>
    </source>
</reference>
<sequence>MATTSQREAVKGTESSWTTKQKNRLLSEFDSNVKRIRELQLEVAERSYIIWAMSTFLTLVHKSREQWNHVIMNNSVHKIGEQ</sequence>
<comment type="caution">
    <text evidence="1">The sequence shown here is derived from an EMBL/GenBank/DDBJ whole genome shotgun (WGS) entry which is preliminary data.</text>
</comment>
<accession>A0A814FJ96</accession>
<dbReference type="EMBL" id="CAJNOC010003410">
    <property type="protein sequence ID" value="CAF0981375.1"/>
    <property type="molecule type" value="Genomic_DNA"/>
</dbReference>
<name>A0A814FJ96_9BILA</name>
<evidence type="ECO:0000313" key="1">
    <source>
        <dbReference type="EMBL" id="CAF0981375.1"/>
    </source>
</evidence>
<protein>
    <submittedName>
        <fullName evidence="1">Uncharacterized protein</fullName>
    </submittedName>
</protein>
<evidence type="ECO:0000313" key="2">
    <source>
        <dbReference type="Proteomes" id="UP000663879"/>
    </source>
</evidence>
<proteinExistence type="predicted"/>
<dbReference type="OrthoDB" id="10199358at2759"/>
<gene>
    <name evidence="1" type="ORF">OXX778_LOCUS15439</name>
</gene>
<dbReference type="Proteomes" id="UP000663879">
    <property type="component" value="Unassembled WGS sequence"/>
</dbReference>
<organism evidence="1 2">
    <name type="scientific">Brachionus calyciflorus</name>
    <dbReference type="NCBI Taxonomy" id="104777"/>
    <lineage>
        <taxon>Eukaryota</taxon>
        <taxon>Metazoa</taxon>
        <taxon>Spiralia</taxon>
        <taxon>Gnathifera</taxon>
        <taxon>Rotifera</taxon>
        <taxon>Eurotatoria</taxon>
        <taxon>Monogononta</taxon>
        <taxon>Pseudotrocha</taxon>
        <taxon>Ploima</taxon>
        <taxon>Brachionidae</taxon>
        <taxon>Brachionus</taxon>
    </lineage>
</organism>
<keyword evidence="2" id="KW-1185">Reference proteome</keyword>